<dbReference type="Proteomes" id="UP000250235">
    <property type="component" value="Unassembled WGS sequence"/>
</dbReference>
<reference evidence="1 2" key="1">
    <citation type="journal article" date="2015" name="Proc. Natl. Acad. Sci. U.S.A.">
        <title>The resurrection genome of Boea hygrometrica: A blueprint for survival of dehydration.</title>
        <authorList>
            <person name="Xiao L."/>
            <person name="Yang G."/>
            <person name="Zhang L."/>
            <person name="Yang X."/>
            <person name="Zhao S."/>
            <person name="Ji Z."/>
            <person name="Zhou Q."/>
            <person name="Hu M."/>
            <person name="Wang Y."/>
            <person name="Chen M."/>
            <person name="Xu Y."/>
            <person name="Jin H."/>
            <person name="Xiao X."/>
            <person name="Hu G."/>
            <person name="Bao F."/>
            <person name="Hu Y."/>
            <person name="Wan P."/>
            <person name="Li L."/>
            <person name="Deng X."/>
            <person name="Kuang T."/>
            <person name="Xiang C."/>
            <person name="Zhu J.K."/>
            <person name="Oliver M.J."/>
            <person name="He Y."/>
        </authorList>
    </citation>
    <scope>NUCLEOTIDE SEQUENCE [LARGE SCALE GENOMIC DNA]</scope>
    <source>
        <strain evidence="2">cv. XS01</strain>
    </source>
</reference>
<evidence type="ECO:0000313" key="2">
    <source>
        <dbReference type="Proteomes" id="UP000250235"/>
    </source>
</evidence>
<evidence type="ECO:0000313" key="1">
    <source>
        <dbReference type="EMBL" id="KZV21507.1"/>
    </source>
</evidence>
<dbReference type="AlphaFoldDB" id="A0A2Z7AQ87"/>
<proteinExistence type="predicted"/>
<dbReference type="PANTHER" id="PTHR26312:SF221">
    <property type="entry name" value="OS04G0510600 PROTEIN"/>
    <property type="match status" value="1"/>
</dbReference>
<organism evidence="1 2">
    <name type="scientific">Dorcoceras hygrometricum</name>
    <dbReference type="NCBI Taxonomy" id="472368"/>
    <lineage>
        <taxon>Eukaryota</taxon>
        <taxon>Viridiplantae</taxon>
        <taxon>Streptophyta</taxon>
        <taxon>Embryophyta</taxon>
        <taxon>Tracheophyta</taxon>
        <taxon>Spermatophyta</taxon>
        <taxon>Magnoliopsida</taxon>
        <taxon>eudicotyledons</taxon>
        <taxon>Gunneridae</taxon>
        <taxon>Pentapetalae</taxon>
        <taxon>asterids</taxon>
        <taxon>lamiids</taxon>
        <taxon>Lamiales</taxon>
        <taxon>Gesneriaceae</taxon>
        <taxon>Didymocarpoideae</taxon>
        <taxon>Trichosporeae</taxon>
        <taxon>Loxocarpinae</taxon>
        <taxon>Dorcoceras</taxon>
    </lineage>
</organism>
<protein>
    <submittedName>
        <fullName evidence="1">Uncharacterized protein</fullName>
    </submittedName>
</protein>
<dbReference type="SUPFAM" id="SSF48452">
    <property type="entry name" value="TPR-like"/>
    <property type="match status" value="1"/>
</dbReference>
<dbReference type="OrthoDB" id="1926212at2759"/>
<dbReference type="EMBL" id="KV014884">
    <property type="protein sequence ID" value="KZV21507.1"/>
    <property type="molecule type" value="Genomic_DNA"/>
</dbReference>
<sequence>MMLRSSSTPILGSLLSSFSESPNNYHHQSECHCAAVKHTALLRGGSQNFSKFSIPSPSVGEVKATPYLSSTEGFRRVQSEGNLEGLVDASYNVDELGFPIKKVARRHGRSHLEAIPSISYRKTRTYDGCEESDEYAEEDGDIEVEESGNIFKVDNLVLEEKRTDMIGYGGLETDGDRRKMYIAAGLGVSETSFLDGGGYGTGGGSGGSYRPVTFDRDGGDSHGVSIEEYYKRVLKEHPGNPLFLRNYAQFLYQRKGEGDLKGAEEYYSRAILADPEDGEVLSQYAKLIWESQHDKERATNYFERAIQASSENSHIQAAYASFLWDAEDEDEEQNNAAETTHVRPLLFQQGSMASATV</sequence>
<dbReference type="PANTHER" id="PTHR26312">
    <property type="entry name" value="TETRATRICOPEPTIDE REPEAT PROTEIN 5"/>
    <property type="match status" value="1"/>
</dbReference>
<keyword evidence="2" id="KW-1185">Reference proteome</keyword>
<dbReference type="Gene3D" id="1.25.40.10">
    <property type="entry name" value="Tetratricopeptide repeat domain"/>
    <property type="match status" value="1"/>
</dbReference>
<accession>A0A2Z7AQ87</accession>
<name>A0A2Z7AQ87_9LAMI</name>
<dbReference type="InterPro" id="IPR011990">
    <property type="entry name" value="TPR-like_helical_dom_sf"/>
</dbReference>
<gene>
    <name evidence="1" type="ORF">F511_08272</name>
</gene>